<organism evidence="5 6">
    <name type="scientific">Phytophthora nicotianae P1569</name>
    <dbReference type="NCBI Taxonomy" id="1317065"/>
    <lineage>
        <taxon>Eukaryota</taxon>
        <taxon>Sar</taxon>
        <taxon>Stramenopiles</taxon>
        <taxon>Oomycota</taxon>
        <taxon>Peronosporomycetes</taxon>
        <taxon>Peronosporales</taxon>
        <taxon>Peronosporaceae</taxon>
        <taxon>Phytophthora</taxon>
    </lineage>
</organism>
<protein>
    <submittedName>
        <fullName evidence="5">Uncharacterized protein</fullName>
    </submittedName>
</protein>
<dbReference type="EMBL" id="ANIZ01002606">
    <property type="protein sequence ID" value="ETI39472.1"/>
    <property type="molecule type" value="Genomic_DNA"/>
</dbReference>
<reference evidence="5 6" key="1">
    <citation type="submission" date="2013-11" db="EMBL/GenBank/DDBJ databases">
        <title>The Genome Sequence of Phytophthora parasitica P1569.</title>
        <authorList>
            <consortium name="The Broad Institute Genomics Platform"/>
            <person name="Russ C."/>
            <person name="Tyler B."/>
            <person name="Panabieres F."/>
            <person name="Shan W."/>
            <person name="Tripathy S."/>
            <person name="Grunwald N."/>
            <person name="Machado M."/>
            <person name="Johnson C.S."/>
            <person name="Arredondo F."/>
            <person name="Hong C."/>
            <person name="Coffey M."/>
            <person name="Young S.K."/>
            <person name="Zeng Q."/>
            <person name="Gargeya S."/>
            <person name="Fitzgerald M."/>
            <person name="Abouelleil A."/>
            <person name="Alvarado L."/>
            <person name="Chapman S.B."/>
            <person name="Gainer-Dewar J."/>
            <person name="Goldberg J."/>
            <person name="Griggs A."/>
            <person name="Gujja S."/>
            <person name="Hansen M."/>
            <person name="Howarth C."/>
            <person name="Imamovic A."/>
            <person name="Ireland A."/>
            <person name="Larimer J."/>
            <person name="McCowan C."/>
            <person name="Murphy C."/>
            <person name="Pearson M."/>
            <person name="Poon T.W."/>
            <person name="Priest M."/>
            <person name="Roberts A."/>
            <person name="Saif S."/>
            <person name="Shea T."/>
            <person name="Sykes S."/>
            <person name="Wortman J."/>
            <person name="Nusbaum C."/>
            <person name="Birren B."/>
        </authorList>
    </citation>
    <scope>NUCLEOTIDE SEQUENCE [LARGE SCALE GENOMIC DNA]</scope>
    <source>
        <strain evidence="5 6">P1569</strain>
    </source>
</reference>
<dbReference type="HOGENOM" id="CLU_062263_1_0_1"/>
<keyword evidence="6" id="KW-1185">Reference proteome</keyword>
<proteinExistence type="inferred from homology"/>
<evidence type="ECO:0000313" key="5">
    <source>
        <dbReference type="EMBL" id="ETI39472.1"/>
    </source>
</evidence>
<comment type="subcellular location">
    <subcellularLocation>
        <location evidence="1">Secreted</location>
    </subcellularLocation>
</comment>
<evidence type="ECO:0000256" key="2">
    <source>
        <dbReference type="ARBA" id="ARBA00009520"/>
    </source>
</evidence>
<dbReference type="eggNOG" id="ENOG502S1MP">
    <property type="taxonomic scope" value="Eukaryota"/>
</dbReference>
<name>V9EN28_PHYNI</name>
<dbReference type="Pfam" id="PF05630">
    <property type="entry name" value="NPP1"/>
    <property type="match status" value="1"/>
</dbReference>
<dbReference type="Proteomes" id="UP000018721">
    <property type="component" value="Unassembled WGS sequence"/>
</dbReference>
<keyword evidence="4" id="KW-0843">Virulence</keyword>
<comment type="caution">
    <text evidence="5">The sequence shown here is derived from an EMBL/GenBank/DDBJ whole genome shotgun (WGS) entry which is preliminary data.</text>
</comment>
<gene>
    <name evidence="5" type="ORF">F443_14936</name>
</gene>
<evidence type="ECO:0000313" key="6">
    <source>
        <dbReference type="Proteomes" id="UP000018721"/>
    </source>
</evidence>
<keyword evidence="3" id="KW-0964">Secreted</keyword>
<dbReference type="InterPro" id="IPR008701">
    <property type="entry name" value="NPP1"/>
</dbReference>
<dbReference type="AlphaFoldDB" id="V9EN28"/>
<evidence type="ECO:0000256" key="3">
    <source>
        <dbReference type="ARBA" id="ARBA00022525"/>
    </source>
</evidence>
<evidence type="ECO:0000256" key="4">
    <source>
        <dbReference type="ARBA" id="ARBA00023026"/>
    </source>
</evidence>
<sequence>MRSFKNRQQLTHFSALQHQNEPPTCSAVIKTIDHDQVQTFSQPEPASNSEKTAVKFKPLLHISDGCHPANGDCNYPDVGGQVYSRSNWYKDKWAIVYARYFPKGAEFVLNHVKGHRHIWSHAIVWTDSPNPDASAILGVSLSIPTGYEKEVPPKAKYIEGEETVKLDSYVDYWVGNQSLSFTRKWGKTKREQLTDEARDSLGMFDFQPESSQVNVAMPLKNGVFLSNLRETYPKTEGLDT</sequence>
<dbReference type="GO" id="GO:0005576">
    <property type="term" value="C:extracellular region"/>
    <property type="evidence" value="ECO:0007669"/>
    <property type="project" value="UniProtKB-SubCell"/>
</dbReference>
<dbReference type="PANTHER" id="PTHR33657:SF8">
    <property type="entry name" value="DOMAIN PROTEIN, PUTATIVE (AFU_ORTHOLOGUE AFUA_5G00600)-RELATED"/>
    <property type="match status" value="1"/>
</dbReference>
<comment type="similarity">
    <text evidence="2">Belongs to the Necrosis inducing protein (NPP1) family.</text>
</comment>
<dbReference type="PIRSF" id="PIRSF029958">
    <property type="entry name" value="Necrosis-inducing_protein"/>
    <property type="match status" value="1"/>
</dbReference>
<accession>V9EN28</accession>
<dbReference type="PANTHER" id="PTHR33657">
    <property type="entry name" value="DOMAIN PROTEIN, PUTATIVE (AFU_ORTHOLOGUE AFUA_5G00600)-RELATED"/>
    <property type="match status" value="1"/>
</dbReference>
<evidence type="ECO:0000256" key="1">
    <source>
        <dbReference type="ARBA" id="ARBA00004613"/>
    </source>
</evidence>